<dbReference type="InterPro" id="IPR006483">
    <property type="entry name" value="CRISPR-assoc_Cas3_HD"/>
</dbReference>
<dbReference type="InterPro" id="IPR006674">
    <property type="entry name" value="HD_domain"/>
</dbReference>
<evidence type="ECO:0000256" key="3">
    <source>
        <dbReference type="ARBA" id="ARBA00022722"/>
    </source>
</evidence>
<dbReference type="RefSeq" id="WP_207680561.1">
    <property type="nucleotide sequence ID" value="NZ_CP061800.1"/>
</dbReference>
<dbReference type="AlphaFoldDB" id="A0A975BY05"/>
<dbReference type="InterPro" id="IPR006474">
    <property type="entry name" value="Helicase_Cas3_CRISPR-ass_core"/>
</dbReference>
<dbReference type="PROSITE" id="PS51643">
    <property type="entry name" value="HD_CAS3"/>
    <property type="match status" value="1"/>
</dbReference>
<dbReference type="InterPro" id="IPR014001">
    <property type="entry name" value="Helicase_ATP-bd"/>
</dbReference>
<proteinExistence type="inferred from homology"/>
<gene>
    <name evidence="12" type="ORF">dnm_098960</name>
</gene>
<dbReference type="Pfam" id="PF00270">
    <property type="entry name" value="DEAD"/>
    <property type="match status" value="1"/>
</dbReference>
<dbReference type="GO" id="GO:0004386">
    <property type="term" value="F:helicase activity"/>
    <property type="evidence" value="ECO:0007669"/>
    <property type="project" value="UniProtKB-KW"/>
</dbReference>
<organism evidence="12 13">
    <name type="scientific">Desulfonema magnum</name>
    <dbReference type="NCBI Taxonomy" id="45655"/>
    <lineage>
        <taxon>Bacteria</taxon>
        <taxon>Pseudomonadati</taxon>
        <taxon>Thermodesulfobacteriota</taxon>
        <taxon>Desulfobacteria</taxon>
        <taxon>Desulfobacterales</taxon>
        <taxon>Desulfococcaceae</taxon>
        <taxon>Desulfonema</taxon>
    </lineage>
</organism>
<dbReference type="PANTHER" id="PTHR47962">
    <property type="entry name" value="ATP-DEPENDENT HELICASE LHR-RELATED-RELATED"/>
    <property type="match status" value="1"/>
</dbReference>
<keyword evidence="8" id="KW-0067">ATP-binding</keyword>
<evidence type="ECO:0000256" key="6">
    <source>
        <dbReference type="ARBA" id="ARBA00022801"/>
    </source>
</evidence>
<dbReference type="SMART" id="SM00471">
    <property type="entry name" value="HDc"/>
    <property type="match status" value="1"/>
</dbReference>
<dbReference type="GO" id="GO:0004518">
    <property type="term" value="F:nuclease activity"/>
    <property type="evidence" value="ECO:0007669"/>
    <property type="project" value="UniProtKB-KW"/>
</dbReference>
<dbReference type="SUPFAM" id="SSF52540">
    <property type="entry name" value="P-loop containing nucleoside triphosphate hydrolases"/>
    <property type="match status" value="1"/>
</dbReference>
<dbReference type="Pfam" id="PF01966">
    <property type="entry name" value="HD"/>
    <property type="match status" value="1"/>
</dbReference>
<dbReference type="NCBIfam" id="TIGR01587">
    <property type="entry name" value="cas3_core"/>
    <property type="match status" value="1"/>
</dbReference>
<dbReference type="InterPro" id="IPR011545">
    <property type="entry name" value="DEAD/DEAH_box_helicase_dom"/>
</dbReference>
<evidence type="ECO:0000313" key="13">
    <source>
        <dbReference type="Proteomes" id="UP000663722"/>
    </source>
</evidence>
<dbReference type="InterPro" id="IPR054712">
    <property type="entry name" value="Cas3-like_dom"/>
</dbReference>
<dbReference type="CDD" id="cd09641">
    <property type="entry name" value="Cas3''_I"/>
    <property type="match status" value="1"/>
</dbReference>
<sequence length="730" mass="82908">MTQKYYAHSLEGKPFSEWQPLDEHLRNVAEMAQSFAKDFGADEWAYLAGLLHDVGKYSAAFQKRLGVDMDSNAHIEKVAGRPDHSTAGAKLATTFLKDKGKGKILAYAIAGHHAGLPNGKSNDRSCLIERLNKDVHDYSACPQSILNIREPDVLPFNPDPKRMGFQCSFFIRMIYSCLVDADFLDTEKFMDKEKASWRKGYPPLTSLNEKLTSHIRELSAKARPGQINKHRADILQHCLKAAENPRGLFSLTVPTGGGKTLSSLAFALKHALKYKLSRIIYVIPYTSIIEQNAAVFRKILGKDAVLEHHSNFEPKQEDRRSRLASENWDAPLIITTNVQFFESLFGRKSSRCRKIHNIANSVVILDEAQMLPVRLLKPCIEVLKELSSVYGTSIVLCTATQPALSEREDFRDGLKDVDEIIPEPRVLYKAFKRVRTEKLGELSDDNLADMLRKEDKVLCVVNTRKHARLVFEKIKEQEGSFHLSALMCPAHRTEKFKQIREALYKNRQCRVISTQLIEAGVDIDFPVVFRSAAGLDSIAQAAGRCNREGDLSEPGQVYIFSPEAGLPPGHFRQNAQTAEMVMHHHDDPLSLAAVDEYFRTLYWAKGEKLDEYQILNDLDEGKFKGDFPFRTAAKKFKIIKDNMKSLIIPWNEDAEKLIRSLRHSKYPAPFARKLQRFTIQIFPEVLNSLTAGVECLHDQYHVLTNRDLYRDDLGLCPENPTFHEFESLFA</sequence>
<dbReference type="CDD" id="cd17930">
    <property type="entry name" value="DEXHc_cas3"/>
    <property type="match status" value="1"/>
</dbReference>
<reference evidence="12" key="1">
    <citation type="journal article" date="2021" name="Microb. Physiol.">
        <title>Proteogenomic Insights into the Physiology of Marine, Sulfate-Reducing, Filamentous Desulfonema limicola and Desulfonema magnum.</title>
        <authorList>
            <person name="Schnaars V."/>
            <person name="Wohlbrand L."/>
            <person name="Scheve S."/>
            <person name="Hinrichs C."/>
            <person name="Reinhardt R."/>
            <person name="Rabus R."/>
        </authorList>
    </citation>
    <scope>NUCLEOTIDE SEQUENCE</scope>
    <source>
        <strain evidence="12">4be13</strain>
    </source>
</reference>
<dbReference type="Proteomes" id="UP000663722">
    <property type="component" value="Chromosome"/>
</dbReference>
<evidence type="ECO:0000256" key="7">
    <source>
        <dbReference type="ARBA" id="ARBA00022806"/>
    </source>
</evidence>
<dbReference type="GO" id="GO:0051607">
    <property type="term" value="P:defense response to virus"/>
    <property type="evidence" value="ECO:0007669"/>
    <property type="project" value="UniProtKB-KW"/>
</dbReference>
<evidence type="ECO:0000256" key="5">
    <source>
        <dbReference type="ARBA" id="ARBA00022741"/>
    </source>
</evidence>
<dbReference type="NCBIfam" id="TIGR01596">
    <property type="entry name" value="cas3_HD"/>
    <property type="match status" value="1"/>
</dbReference>
<comment type="similarity">
    <text evidence="2">In the central section; belongs to the CRISPR-associated helicase Cas3 family.</text>
</comment>
<dbReference type="InterPro" id="IPR038257">
    <property type="entry name" value="CRISPR-assoc_Cas3_HD_sf"/>
</dbReference>
<dbReference type="KEGG" id="dmm:dnm_098960"/>
<dbReference type="GO" id="GO:0016887">
    <property type="term" value="F:ATP hydrolysis activity"/>
    <property type="evidence" value="ECO:0007669"/>
    <property type="project" value="TreeGrafter"/>
</dbReference>
<dbReference type="PROSITE" id="PS51192">
    <property type="entry name" value="HELICASE_ATP_BIND_1"/>
    <property type="match status" value="1"/>
</dbReference>
<evidence type="ECO:0000256" key="8">
    <source>
        <dbReference type="ARBA" id="ARBA00022840"/>
    </source>
</evidence>
<evidence type="ECO:0000256" key="9">
    <source>
        <dbReference type="ARBA" id="ARBA00023118"/>
    </source>
</evidence>
<dbReference type="EMBL" id="CP061800">
    <property type="protein sequence ID" value="QTA93788.1"/>
    <property type="molecule type" value="Genomic_DNA"/>
</dbReference>
<name>A0A975BY05_9BACT</name>
<keyword evidence="5" id="KW-0547">Nucleotide-binding</keyword>
<evidence type="ECO:0000313" key="12">
    <source>
        <dbReference type="EMBL" id="QTA93788.1"/>
    </source>
</evidence>
<feature type="domain" description="HD Cas3-type" evidence="11">
    <location>
        <begin position="14"/>
        <end position="184"/>
    </location>
</feature>
<dbReference type="Pfam" id="PF22590">
    <property type="entry name" value="Cas3-like_C_2"/>
    <property type="match status" value="1"/>
</dbReference>
<evidence type="ECO:0000259" key="11">
    <source>
        <dbReference type="PROSITE" id="PS51643"/>
    </source>
</evidence>
<evidence type="ECO:0000259" key="10">
    <source>
        <dbReference type="PROSITE" id="PS51192"/>
    </source>
</evidence>
<keyword evidence="9" id="KW-0051">Antiviral defense</keyword>
<keyword evidence="4" id="KW-0479">Metal-binding</keyword>
<dbReference type="InterPro" id="IPR027417">
    <property type="entry name" value="P-loop_NTPase"/>
</dbReference>
<protein>
    <submittedName>
        <fullName evidence="12">CRISPR-associated helicase, Cas3-like</fullName>
    </submittedName>
</protein>
<keyword evidence="3" id="KW-0540">Nuclease</keyword>
<dbReference type="SMART" id="SM00487">
    <property type="entry name" value="DEXDc"/>
    <property type="match status" value="1"/>
</dbReference>
<dbReference type="InterPro" id="IPR003607">
    <property type="entry name" value="HD/PDEase_dom"/>
</dbReference>
<feature type="domain" description="Helicase ATP-binding" evidence="10">
    <location>
        <begin position="240"/>
        <end position="419"/>
    </location>
</feature>
<comment type="similarity">
    <text evidence="1">In the N-terminal section; belongs to the CRISPR-associated nuclease Cas3-HD family.</text>
</comment>
<evidence type="ECO:0000256" key="4">
    <source>
        <dbReference type="ARBA" id="ARBA00022723"/>
    </source>
</evidence>
<dbReference type="GO" id="GO:0003677">
    <property type="term" value="F:DNA binding"/>
    <property type="evidence" value="ECO:0007669"/>
    <property type="project" value="TreeGrafter"/>
</dbReference>
<keyword evidence="13" id="KW-1185">Reference proteome</keyword>
<dbReference type="InterPro" id="IPR052511">
    <property type="entry name" value="ATP-dep_Helicase"/>
</dbReference>
<dbReference type="Gene3D" id="1.10.3210.30">
    <property type="match status" value="1"/>
</dbReference>
<dbReference type="GO" id="GO:0005524">
    <property type="term" value="F:ATP binding"/>
    <property type="evidence" value="ECO:0007669"/>
    <property type="project" value="UniProtKB-KW"/>
</dbReference>
<evidence type="ECO:0000256" key="2">
    <source>
        <dbReference type="ARBA" id="ARBA00009046"/>
    </source>
</evidence>
<evidence type="ECO:0000256" key="1">
    <source>
        <dbReference type="ARBA" id="ARBA00006847"/>
    </source>
</evidence>
<dbReference type="SUPFAM" id="SSF109604">
    <property type="entry name" value="HD-domain/PDEase-like"/>
    <property type="match status" value="1"/>
</dbReference>
<dbReference type="GO" id="GO:0046872">
    <property type="term" value="F:metal ion binding"/>
    <property type="evidence" value="ECO:0007669"/>
    <property type="project" value="UniProtKB-KW"/>
</dbReference>
<dbReference type="PANTHER" id="PTHR47962:SF5">
    <property type="entry name" value="ATP-DEPENDENT HELICASE LHR-RELATED"/>
    <property type="match status" value="1"/>
</dbReference>
<keyword evidence="6" id="KW-0378">Hydrolase</keyword>
<keyword evidence="7" id="KW-0347">Helicase</keyword>
<dbReference type="Gene3D" id="3.40.50.300">
    <property type="entry name" value="P-loop containing nucleotide triphosphate hydrolases"/>
    <property type="match status" value="2"/>
</dbReference>
<accession>A0A975BY05</accession>